<organism evidence="3 4">
    <name type="scientific">Plesiocystis pacifica SIR-1</name>
    <dbReference type="NCBI Taxonomy" id="391625"/>
    <lineage>
        <taxon>Bacteria</taxon>
        <taxon>Pseudomonadati</taxon>
        <taxon>Myxococcota</taxon>
        <taxon>Polyangia</taxon>
        <taxon>Nannocystales</taxon>
        <taxon>Nannocystaceae</taxon>
        <taxon>Plesiocystis</taxon>
    </lineage>
</organism>
<dbReference type="EMBL" id="ABCS01000126">
    <property type="protein sequence ID" value="EDM74520.1"/>
    <property type="molecule type" value="Genomic_DNA"/>
</dbReference>
<gene>
    <name evidence="3" type="ORF">PPSIR1_01207</name>
</gene>
<dbReference type="InterPro" id="IPR007921">
    <property type="entry name" value="CHAP_dom"/>
</dbReference>
<dbReference type="Gene3D" id="3.90.1720.10">
    <property type="entry name" value="endopeptidase domain like (from Nostoc punctiforme)"/>
    <property type="match status" value="1"/>
</dbReference>
<dbReference type="Pfam" id="PF05257">
    <property type="entry name" value="CHAP"/>
    <property type="match status" value="1"/>
</dbReference>
<evidence type="ECO:0000259" key="2">
    <source>
        <dbReference type="Pfam" id="PF05257"/>
    </source>
</evidence>
<dbReference type="Proteomes" id="UP000005801">
    <property type="component" value="Unassembled WGS sequence"/>
</dbReference>
<feature type="domain" description="Peptidase C51" evidence="2">
    <location>
        <begin position="352"/>
        <end position="444"/>
    </location>
</feature>
<dbReference type="AlphaFoldDB" id="A6GHW6"/>
<evidence type="ECO:0000313" key="3">
    <source>
        <dbReference type="EMBL" id="EDM74520.1"/>
    </source>
</evidence>
<accession>A6GHW6</accession>
<name>A6GHW6_9BACT</name>
<comment type="caution">
    <text evidence="3">The sequence shown here is derived from an EMBL/GenBank/DDBJ whole genome shotgun (WGS) entry which is preliminary data.</text>
</comment>
<keyword evidence="1" id="KW-0732">Signal</keyword>
<dbReference type="RefSeq" id="WP_006976302.1">
    <property type="nucleotide sequence ID" value="NZ_ABCS01000126.1"/>
</dbReference>
<evidence type="ECO:0000256" key="1">
    <source>
        <dbReference type="SAM" id="SignalP"/>
    </source>
</evidence>
<sequence length="470" mass="49411">MTIIKHGCLTASLSLALAFSFLEMGAGCAEETGGRQHPGLELIPISDADHAVLGTFENIRATTEANGVLSLEWDGVADPNVAVVEIWRPSMTKWASLAGGEWNPSLDSWGDRVATIPAGPAQWLDPAALVLDDNRYIIRTIDFAGEVVDGYVVEARPAHVFRAANWSDLDTDGVGTHDIDGEYVNVRGDGLDTVLFTVNRGELGTISYETSSANGYEYYEVYFKTGVHAGKRGWVAGDFLRWSTLEVCNGDAVIRDGDSLEQNLGSAADGTAVYVISGQVRNTGQHRYFKVNAGGTQGWVATSNLCTKGTAAANGGEGGGGTGTGGGTSDSGSYDAGLAKALADAAYSGSIGYSKGACYEYVWYALKAATGMTEARANQLGIPATSAYQFGDWADANPSALYSDFGLKQISSTAADAPVGSVIVWDAGQCGFSSAHGHIEIVASPGYACSDFCGYMYNDCGNPRVYMPVQ</sequence>
<evidence type="ECO:0000313" key="4">
    <source>
        <dbReference type="Proteomes" id="UP000005801"/>
    </source>
</evidence>
<keyword evidence="4" id="KW-1185">Reference proteome</keyword>
<protein>
    <recommendedName>
        <fullName evidence="2">Peptidase C51 domain-containing protein</fullName>
    </recommendedName>
</protein>
<proteinExistence type="predicted"/>
<feature type="signal peptide" evidence="1">
    <location>
        <begin position="1"/>
        <end position="29"/>
    </location>
</feature>
<feature type="chain" id="PRO_5002697489" description="Peptidase C51 domain-containing protein" evidence="1">
    <location>
        <begin position="30"/>
        <end position="470"/>
    </location>
</feature>
<reference evidence="3 4" key="1">
    <citation type="submission" date="2007-06" db="EMBL/GenBank/DDBJ databases">
        <authorList>
            <person name="Shimkets L."/>
            <person name="Ferriera S."/>
            <person name="Johnson J."/>
            <person name="Kravitz S."/>
            <person name="Beeson K."/>
            <person name="Sutton G."/>
            <person name="Rogers Y.-H."/>
            <person name="Friedman R."/>
            <person name="Frazier M."/>
            <person name="Venter J.C."/>
        </authorList>
    </citation>
    <scope>NUCLEOTIDE SEQUENCE [LARGE SCALE GENOMIC DNA]</scope>
    <source>
        <strain evidence="3 4">SIR-1</strain>
    </source>
</reference>
<dbReference type="OrthoDB" id="3240061at2"/>